<evidence type="ECO:0000256" key="6">
    <source>
        <dbReference type="RuleBase" id="RU361133"/>
    </source>
</evidence>
<dbReference type="InterPro" id="IPR017946">
    <property type="entry name" value="PLC-like_Pdiesterase_TIM-brl"/>
</dbReference>
<feature type="compositionally biased region" description="Low complexity" evidence="7">
    <location>
        <begin position="878"/>
        <end position="887"/>
    </location>
</feature>
<keyword evidence="2 6" id="KW-0378">Hydrolase</keyword>
<proteinExistence type="predicted"/>
<feature type="compositionally biased region" description="Basic and acidic residues" evidence="7">
    <location>
        <begin position="891"/>
        <end position="904"/>
    </location>
</feature>
<dbReference type="Pfam" id="PF05022">
    <property type="entry name" value="SRP40_C"/>
    <property type="match status" value="1"/>
</dbReference>
<dbReference type="Pfam" id="PF00387">
    <property type="entry name" value="PI-PLC-Y"/>
    <property type="match status" value="1"/>
</dbReference>
<dbReference type="InterPro" id="IPR000008">
    <property type="entry name" value="C2_dom"/>
</dbReference>
<keyword evidence="10" id="KW-1185">Reference proteome</keyword>
<dbReference type="InterPro" id="IPR001711">
    <property type="entry name" value="PLipase_C_Pinositol-sp_Y"/>
</dbReference>
<dbReference type="SUPFAM" id="SSF49562">
    <property type="entry name" value="C2 domain (Calcium/lipid-binding domain, CaLB)"/>
    <property type="match status" value="1"/>
</dbReference>
<evidence type="ECO:0000256" key="1">
    <source>
        <dbReference type="ARBA" id="ARBA00012368"/>
    </source>
</evidence>
<dbReference type="SUPFAM" id="SSF51695">
    <property type="entry name" value="PLC-like phosphodiesterases"/>
    <property type="match status" value="1"/>
</dbReference>
<protein>
    <recommendedName>
        <fullName evidence="1 6">Phosphoinositide phospholipase C</fullName>
        <ecNumber evidence="1 6">3.1.4.11</ecNumber>
    </recommendedName>
</protein>
<reference evidence="9" key="1">
    <citation type="submission" date="2020-05" db="EMBL/GenBank/DDBJ databases">
        <title>Phylogenomic resolution of chytrid fungi.</title>
        <authorList>
            <person name="Stajich J.E."/>
            <person name="Amses K."/>
            <person name="Simmons R."/>
            <person name="Seto K."/>
            <person name="Myers J."/>
            <person name="Bonds A."/>
            <person name="Quandt C.A."/>
            <person name="Barry K."/>
            <person name="Liu P."/>
            <person name="Grigoriev I."/>
            <person name="Longcore J.E."/>
            <person name="James T.Y."/>
        </authorList>
    </citation>
    <scope>NUCLEOTIDE SEQUENCE</scope>
    <source>
        <strain evidence="9">PLAUS21</strain>
    </source>
</reference>
<feature type="domain" description="PI-PLC Y-box" evidence="8">
    <location>
        <begin position="464"/>
        <end position="575"/>
    </location>
</feature>
<feature type="compositionally biased region" description="Basic and acidic residues" evidence="7">
    <location>
        <begin position="757"/>
        <end position="773"/>
    </location>
</feature>
<dbReference type="Pfam" id="PF00168">
    <property type="entry name" value="C2"/>
    <property type="match status" value="1"/>
</dbReference>
<keyword evidence="5" id="KW-0807">Transducer</keyword>
<dbReference type="InterPro" id="IPR007718">
    <property type="entry name" value="Srp40_C"/>
</dbReference>
<dbReference type="Pfam" id="PF10315">
    <property type="entry name" value="Aim19"/>
    <property type="match status" value="1"/>
</dbReference>
<comment type="catalytic activity">
    <reaction evidence="6">
        <text>a 1,2-diacyl-sn-glycero-3-phospho-(1D-myo-inositol-4,5-bisphosphate) + H2O = 1D-myo-inositol 1,4,5-trisphosphate + a 1,2-diacyl-sn-glycerol + H(+)</text>
        <dbReference type="Rhea" id="RHEA:33179"/>
        <dbReference type="ChEBI" id="CHEBI:15377"/>
        <dbReference type="ChEBI" id="CHEBI:15378"/>
        <dbReference type="ChEBI" id="CHEBI:17815"/>
        <dbReference type="ChEBI" id="CHEBI:58456"/>
        <dbReference type="ChEBI" id="CHEBI:203600"/>
        <dbReference type="EC" id="3.1.4.11"/>
    </reaction>
</comment>
<evidence type="ECO:0000256" key="5">
    <source>
        <dbReference type="ARBA" id="ARBA00023224"/>
    </source>
</evidence>
<dbReference type="InterPro" id="IPR000909">
    <property type="entry name" value="PLipase_C_PInositol-sp_X_dom"/>
</dbReference>
<accession>A0AAD5Y1B0</accession>
<dbReference type="InterPro" id="IPR035892">
    <property type="entry name" value="C2_domain_sf"/>
</dbReference>
<dbReference type="PRINTS" id="PR00390">
    <property type="entry name" value="PHPHLIPASEC"/>
</dbReference>
<dbReference type="PANTHER" id="PTHR10336:SF36">
    <property type="entry name" value="1-PHOSPHATIDYLINOSITOL 4,5-BISPHOSPHATE PHOSPHODIESTERASE BETA-4"/>
    <property type="match status" value="1"/>
</dbReference>
<dbReference type="Proteomes" id="UP001210925">
    <property type="component" value="Unassembled WGS sequence"/>
</dbReference>
<dbReference type="CDD" id="cd08558">
    <property type="entry name" value="PI-PLCc_eukaryota"/>
    <property type="match status" value="1"/>
</dbReference>
<evidence type="ECO:0000313" key="9">
    <source>
        <dbReference type="EMBL" id="KAJ3253314.1"/>
    </source>
</evidence>
<keyword evidence="4 6" id="KW-0443">Lipid metabolism</keyword>
<evidence type="ECO:0000259" key="8">
    <source>
        <dbReference type="PROSITE" id="PS50008"/>
    </source>
</evidence>
<dbReference type="GO" id="GO:0016042">
    <property type="term" value="P:lipid catabolic process"/>
    <property type="evidence" value="ECO:0007669"/>
    <property type="project" value="UniProtKB-KW"/>
</dbReference>
<comment type="caution">
    <text evidence="9">The sequence shown here is derived from an EMBL/GenBank/DDBJ whole genome shotgun (WGS) entry which is preliminary data.</text>
</comment>
<feature type="compositionally biased region" description="Acidic residues" evidence="7">
    <location>
        <begin position="774"/>
        <end position="783"/>
    </location>
</feature>
<keyword evidence="3 6" id="KW-0442">Lipid degradation</keyword>
<gene>
    <name evidence="9" type="primary">PLCD4</name>
    <name evidence="9" type="ORF">HK103_000755</name>
</gene>
<evidence type="ECO:0000256" key="2">
    <source>
        <dbReference type="ARBA" id="ARBA00022801"/>
    </source>
</evidence>
<dbReference type="AlphaFoldDB" id="A0AAD5Y1B0"/>
<dbReference type="PROSITE" id="PS50007">
    <property type="entry name" value="PIPLC_X_DOMAIN"/>
    <property type="match status" value="1"/>
</dbReference>
<evidence type="ECO:0000256" key="3">
    <source>
        <dbReference type="ARBA" id="ARBA00022963"/>
    </source>
</evidence>
<dbReference type="GO" id="GO:0005730">
    <property type="term" value="C:nucleolus"/>
    <property type="evidence" value="ECO:0007669"/>
    <property type="project" value="UniProtKB-ARBA"/>
</dbReference>
<feature type="region of interest" description="Disordered" evidence="7">
    <location>
        <begin position="699"/>
        <end position="913"/>
    </location>
</feature>
<sequence>MLTRNSTIIQKDRTDILELYNLICRSFATRASMELQRSQTEKIELKSIQMPKSIFVQFCALQNDPVPNVSDPVTIQEFELYINSTNLQKYVEFDMDRPMTDYYINSSHNSYLDGDQLAGVASLHSYVKILNSGCRCVELDCWDGLEEPIITHGHTFTSHIKFRDVIQTIKDNAFIKSPYPLILSLEVHCGLKQQDMMADIMIEIFGDLLLLEPVEEFTPENLKYKILIKGKSVEEKTKDDDEMVDNKMGLHTSTSLVSIRTDFVGNIFEDRLNDLKSLGFNLVGNAGNIAGGIIKATTNIVEEVVGEKKTDSTIDCTAKEREKDSNSKDDGEKDNEKNKSKKDGEHNYNLKDGEKELLPKEEQVAVMETVSIENSGERRAINAKRVSTINTKESEPVIQGASRSLNFQQPSNNLVMTTRAPTSDSSSVSSKKKKAIFACLCGDVDEEAELKKGLTKKNKTSEKLSDLAVYFRSTKFKSFDEEYSFEEVVSFSEGKAYKLAKQDLEGYRNFNSKAFSRIYPSGNRILSSNYDPMEYWVAGCQLVALNYQSFDRGMQLNLGLFNQNNQIGYVLKPSFKETEQRKLKFTIISAYKLPNLNPYIQISLATPTKCEKIRTITIQNCFNPRFTNFKKLPHLETTDFHLKTRVPELSFLRFTVFDKYSEYRTCAGCVMLNMNIQDIIKYLDDNGYNETVEMLKLEHQRRNVQVEMSSSSDSSEKGSENGDSSDSDSSDDDSSDSDSSDDDSSDSSDNESSDSDSSSKDSSDSDSSSKDSSDSDSSDNDSDQETKKNSEADNESSDSSDDTDSSDSSSSDSDDSDSSDSSSDIHSDSSSDSSDDEKKETKSDSSDDSSDDEKKEKQSSDSDNSDSDNDSKKKSESDSSSDSNSDSTNPETKKRPLDEVEDKPKKKSKNENAIQNRFQRVKKEEVEFVSDVLKDNTFMSKGGAVGSYGHKAHLDLIVTRGKGFRKEKDKKKMDIKTVNELLNKYDWPALESTYKTPGISPYPALLVSIQAQLTAVSLLRKPVPSYPAIGLFGISAVYGLSCYAVKHDIDNGPSTATAWGVVYLASLAKASFASKRILPLSMTGSVLAITFLYGREMIDG</sequence>
<dbReference type="InterPro" id="IPR001192">
    <property type="entry name" value="PI-PLC_fam"/>
</dbReference>
<feature type="region of interest" description="Disordered" evidence="7">
    <location>
        <begin position="311"/>
        <end position="356"/>
    </location>
</feature>
<feature type="compositionally biased region" description="Acidic residues" evidence="7">
    <location>
        <begin position="792"/>
        <end position="805"/>
    </location>
</feature>
<name>A0AAD5Y1B0_9FUNG</name>
<evidence type="ECO:0000256" key="4">
    <source>
        <dbReference type="ARBA" id="ARBA00023098"/>
    </source>
</evidence>
<evidence type="ECO:0000256" key="7">
    <source>
        <dbReference type="SAM" id="MobiDB-lite"/>
    </source>
</evidence>
<dbReference type="GO" id="GO:0004435">
    <property type="term" value="F:phosphatidylinositol-4,5-bisphosphate phospholipase C activity"/>
    <property type="evidence" value="ECO:0007669"/>
    <property type="project" value="UniProtKB-EC"/>
</dbReference>
<dbReference type="EMBL" id="JADGKB010000113">
    <property type="protein sequence ID" value="KAJ3253314.1"/>
    <property type="molecule type" value="Genomic_DNA"/>
</dbReference>
<dbReference type="SMART" id="SM00148">
    <property type="entry name" value="PLCXc"/>
    <property type="match status" value="1"/>
</dbReference>
<organism evidence="9 10">
    <name type="scientific">Boothiomyces macroporosus</name>
    <dbReference type="NCBI Taxonomy" id="261099"/>
    <lineage>
        <taxon>Eukaryota</taxon>
        <taxon>Fungi</taxon>
        <taxon>Fungi incertae sedis</taxon>
        <taxon>Chytridiomycota</taxon>
        <taxon>Chytridiomycota incertae sedis</taxon>
        <taxon>Chytridiomycetes</taxon>
        <taxon>Rhizophydiales</taxon>
        <taxon>Terramycetaceae</taxon>
        <taxon>Boothiomyces</taxon>
    </lineage>
</organism>
<dbReference type="GO" id="GO:0048015">
    <property type="term" value="P:phosphatidylinositol-mediated signaling"/>
    <property type="evidence" value="ECO:0007669"/>
    <property type="project" value="TreeGrafter"/>
</dbReference>
<dbReference type="GO" id="GO:0051209">
    <property type="term" value="P:release of sequestered calcium ion into cytosol"/>
    <property type="evidence" value="ECO:0007669"/>
    <property type="project" value="TreeGrafter"/>
</dbReference>
<dbReference type="EC" id="3.1.4.11" evidence="1 6"/>
<dbReference type="PANTHER" id="PTHR10336">
    <property type="entry name" value="PHOSPHOINOSITIDE-SPECIFIC PHOSPHOLIPASE C FAMILY PROTEIN"/>
    <property type="match status" value="1"/>
</dbReference>
<dbReference type="Pfam" id="PF00388">
    <property type="entry name" value="PI-PLC-X"/>
    <property type="match status" value="1"/>
</dbReference>
<dbReference type="SMART" id="SM00239">
    <property type="entry name" value="C2"/>
    <property type="match status" value="1"/>
</dbReference>
<dbReference type="SMART" id="SM00149">
    <property type="entry name" value="PLCYc"/>
    <property type="match status" value="1"/>
</dbReference>
<dbReference type="Gene3D" id="2.60.40.150">
    <property type="entry name" value="C2 domain"/>
    <property type="match status" value="1"/>
</dbReference>
<evidence type="ECO:0000313" key="10">
    <source>
        <dbReference type="Proteomes" id="UP001210925"/>
    </source>
</evidence>
<dbReference type="PROSITE" id="PS50008">
    <property type="entry name" value="PIPLC_Y_DOMAIN"/>
    <property type="match status" value="1"/>
</dbReference>
<dbReference type="InterPro" id="IPR019419">
    <property type="entry name" value="AIM19"/>
</dbReference>
<feature type="compositionally biased region" description="Acidic residues" evidence="7">
    <location>
        <begin position="723"/>
        <end position="754"/>
    </location>
</feature>
<feature type="compositionally biased region" description="Basic and acidic residues" evidence="7">
    <location>
        <begin position="836"/>
        <end position="845"/>
    </location>
</feature>
<dbReference type="Gene3D" id="3.20.20.190">
    <property type="entry name" value="Phosphatidylinositol (PI) phosphodiesterase"/>
    <property type="match status" value="1"/>
</dbReference>